<organism evidence="1 2">
    <name type="scientific">Ephemerocybe angulata</name>
    <dbReference type="NCBI Taxonomy" id="980116"/>
    <lineage>
        <taxon>Eukaryota</taxon>
        <taxon>Fungi</taxon>
        <taxon>Dikarya</taxon>
        <taxon>Basidiomycota</taxon>
        <taxon>Agaricomycotina</taxon>
        <taxon>Agaricomycetes</taxon>
        <taxon>Agaricomycetidae</taxon>
        <taxon>Agaricales</taxon>
        <taxon>Agaricineae</taxon>
        <taxon>Psathyrellaceae</taxon>
        <taxon>Ephemerocybe</taxon>
    </lineage>
</organism>
<evidence type="ECO:0000313" key="2">
    <source>
        <dbReference type="Proteomes" id="UP000541558"/>
    </source>
</evidence>
<reference evidence="1 2" key="1">
    <citation type="journal article" date="2020" name="ISME J.">
        <title>Uncovering the hidden diversity of litter-decomposition mechanisms in mushroom-forming fungi.</title>
        <authorList>
            <person name="Floudas D."/>
            <person name="Bentzer J."/>
            <person name="Ahren D."/>
            <person name="Johansson T."/>
            <person name="Persson P."/>
            <person name="Tunlid A."/>
        </authorList>
    </citation>
    <scope>NUCLEOTIDE SEQUENCE [LARGE SCALE GENOMIC DNA]</scope>
    <source>
        <strain evidence="1 2">CBS 175.51</strain>
    </source>
</reference>
<proteinExistence type="predicted"/>
<evidence type="ECO:0008006" key="3">
    <source>
        <dbReference type="Google" id="ProtNLM"/>
    </source>
</evidence>
<evidence type="ECO:0000313" key="1">
    <source>
        <dbReference type="EMBL" id="KAF5324699.1"/>
    </source>
</evidence>
<dbReference type="OrthoDB" id="3070071at2759"/>
<protein>
    <recommendedName>
        <fullName evidence="3">F-box domain-containing protein</fullName>
    </recommendedName>
</protein>
<dbReference type="Proteomes" id="UP000541558">
    <property type="component" value="Unassembled WGS sequence"/>
</dbReference>
<keyword evidence="2" id="KW-1185">Reference proteome</keyword>
<gene>
    <name evidence="1" type="ORF">D9611_004344</name>
</gene>
<sequence length="433" mass="48559">MASLEASLAKGLYSSLPNELREEVLSYCDKGELAAISSTDKGFGAEAERWLYRTVSLHESRLVELIKCLDTLAKNPKKAGMVESLAVSFYDHYQRRTPEDWAIINSVELMVHLAQALLEMRSLTFLSFRPHEGMDTKLVMRAIGTRIFKLNSLFMTLPRDYTTIILPKDSTDSTTITLPWLLECQPALEVIGLWGCGKYDLGSGIHLFLGMSPYDLNGSGNNPLVIGMSLRGSNFMNKTESHITLYSYDCTGLNFEEEFPVINDGSLLGEHMWRDLSLEDFDVEGSGSDEINEVSVVVPDLGPESLLDVTPILYNLNTVFNMCGKTLTFLVPPLETPVDPKNLEPLFDFVLTSCCPMFILFDFDFAPIGSWEDPFEEDEELRITQYIADYLSNSKDFLRLSDLRRVEFARGGYIIEVDKGVPTVTHDGWGANA</sequence>
<accession>A0A8H5BKB4</accession>
<comment type="caution">
    <text evidence="1">The sequence shown here is derived from an EMBL/GenBank/DDBJ whole genome shotgun (WGS) entry which is preliminary data.</text>
</comment>
<dbReference type="AlphaFoldDB" id="A0A8H5BKB4"/>
<name>A0A8H5BKB4_9AGAR</name>
<dbReference type="EMBL" id="JAACJK010000164">
    <property type="protein sequence ID" value="KAF5324699.1"/>
    <property type="molecule type" value="Genomic_DNA"/>
</dbReference>